<feature type="domain" description="Teneurin-like YD-shell" evidence="2">
    <location>
        <begin position="22"/>
        <end position="283"/>
    </location>
</feature>
<evidence type="ECO:0000256" key="1">
    <source>
        <dbReference type="ARBA" id="ARBA00022737"/>
    </source>
</evidence>
<organism evidence="3">
    <name type="scientific">Klebsiella pneumoniae</name>
    <dbReference type="NCBI Taxonomy" id="573"/>
    <lineage>
        <taxon>Bacteria</taxon>
        <taxon>Pseudomonadati</taxon>
        <taxon>Pseudomonadota</taxon>
        <taxon>Gammaproteobacteria</taxon>
        <taxon>Enterobacterales</taxon>
        <taxon>Enterobacteriaceae</taxon>
        <taxon>Klebsiella/Raoultella group</taxon>
        <taxon>Klebsiella</taxon>
        <taxon>Klebsiella pneumoniae complex</taxon>
    </lineage>
</organism>
<keyword evidence="1" id="KW-0677">Repeat</keyword>
<reference evidence="3" key="1">
    <citation type="journal article" date="2012" name="Antimicrob. Agents Chemother.">
        <title>Evolution of IncA/C blaCMY-2-Carrying Plasmids by Acquisition of the blaNDM-1 Carbapenemase Gene.</title>
        <authorList>
            <person name="Carattoli A."/>
            <person name="Villa L."/>
            <person name="Poirel L."/>
            <person name="Bonnin R.A."/>
            <person name="Nordmann P."/>
        </authorList>
    </citation>
    <scope>NUCLEOTIDE SEQUENCE</scope>
    <source>
        <strain evidence="3">Kp7</strain>
        <plasmid evidence="3">pNDM-KN</plasmid>
    </source>
</reference>
<dbReference type="InterPro" id="IPR056823">
    <property type="entry name" value="TEN-like_YD-shell"/>
</dbReference>
<dbReference type="AlphaFoldDB" id="G9FJR9"/>
<dbReference type="Pfam" id="PF25023">
    <property type="entry name" value="TEN_YD-shell"/>
    <property type="match status" value="1"/>
</dbReference>
<dbReference type="PANTHER" id="PTHR32305:SF15">
    <property type="entry name" value="PROTEIN RHSA-RELATED"/>
    <property type="match status" value="1"/>
</dbReference>
<keyword evidence="3" id="KW-0614">Plasmid</keyword>
<dbReference type="Gene3D" id="2.180.10.10">
    <property type="entry name" value="RHS repeat-associated core"/>
    <property type="match status" value="1"/>
</dbReference>
<dbReference type="PRINTS" id="PR00394">
    <property type="entry name" value="RHSPROTEIN"/>
</dbReference>
<accession>G9FJR9</accession>
<dbReference type="InterPro" id="IPR050708">
    <property type="entry name" value="T6SS_VgrG/RHS"/>
</dbReference>
<proteinExistence type="predicted"/>
<protein>
    <submittedName>
        <fullName evidence="3">Truncated Rhs family protein</fullName>
    </submittedName>
</protein>
<dbReference type="PANTHER" id="PTHR32305">
    <property type="match status" value="1"/>
</dbReference>
<name>G9FJR9_KLEPN</name>
<geneLocation type="plasmid" evidence="3">
    <name>pNDM-KN</name>
</geneLocation>
<dbReference type="InterPro" id="IPR022385">
    <property type="entry name" value="Rhs_assc_core"/>
</dbReference>
<dbReference type="EMBL" id="JN157804">
    <property type="protein sequence ID" value="AEU09797.1"/>
    <property type="molecule type" value="Genomic_DNA"/>
</dbReference>
<evidence type="ECO:0000313" key="3">
    <source>
        <dbReference type="EMBL" id="AEU09797.1"/>
    </source>
</evidence>
<sequence length="480" mass="52202">MVRGNGISESRTLDLDYRVTGIDAARVHSLVYRYTPDSLISAIDDNLSSSVNQSLGYDAVGRITSAEGIYGVLGYGYDATGNRTSITTDGLSQSYTINYMNNWLVKAGQTSRSYDANGNLTKQGADTFTYDSQNRLVAATVAGVTVSYTYNHLDQRVTKTLNGHTRLLVYDLAGNLIEELDAATGDVLAEYIWLDGTPLGFVQSGQTYQVHVDHLGTPKALTDVSGQVVWKASYSPFGKASIIIQGPTFNLRFPGQYYDAETGFHYNWRRYYDPATGRYITSDPLGLIDGVNTYGYVHGNPMSNTDPTGEFAFVGAGIGAGLELLSQLIENNGSWKCVSWSKVGIAGAIGAIGGGWASGVFRHASSGKSWFKLSQKWSNVSPRVRKVQGVPRGNELHHWAIQRNGKFGKYVPDSIKNHPWNLKSIPRDIHQNIHGNGPTPYSAFGRWWHGTPEWAKVAQASPVSGGLADSINDEGCGCAN</sequence>
<dbReference type="NCBIfam" id="TIGR03696">
    <property type="entry name" value="Rhs_assc_core"/>
    <property type="match status" value="1"/>
</dbReference>
<evidence type="ECO:0000259" key="2">
    <source>
        <dbReference type="Pfam" id="PF25023"/>
    </source>
</evidence>